<evidence type="ECO:0000256" key="1">
    <source>
        <dbReference type="SAM" id="MobiDB-lite"/>
    </source>
</evidence>
<feature type="transmembrane region" description="Helical" evidence="2">
    <location>
        <begin position="57"/>
        <end position="80"/>
    </location>
</feature>
<keyword evidence="2" id="KW-0472">Membrane</keyword>
<keyword evidence="2" id="KW-0812">Transmembrane</keyword>
<keyword evidence="4" id="KW-1185">Reference proteome</keyword>
<reference evidence="3 4" key="1">
    <citation type="submission" date="2023-11" db="EMBL/GenBank/DDBJ databases">
        <title>Halocaridina rubra genome assembly.</title>
        <authorList>
            <person name="Smith C."/>
        </authorList>
    </citation>
    <scope>NUCLEOTIDE SEQUENCE [LARGE SCALE GENOMIC DNA]</scope>
    <source>
        <strain evidence="3">EP-1</strain>
        <tissue evidence="3">Whole</tissue>
    </source>
</reference>
<name>A0AAN9AFY1_HALRR</name>
<feature type="region of interest" description="Disordered" evidence="1">
    <location>
        <begin position="1"/>
        <end position="22"/>
    </location>
</feature>
<protein>
    <submittedName>
        <fullName evidence="3">Uncharacterized protein</fullName>
    </submittedName>
</protein>
<keyword evidence="2" id="KW-1133">Transmembrane helix</keyword>
<sequence length="129" mass="14312">MVVLKPYEQSSLKGESLSSSSTNDESLTVLFSNMDTFKDTQNYSESYESSILNETQYIVGLTVLLAFIFVGIASAVYMCWTLRRNPTLWSEVFGGLLLKTNARIPRRVRFARDIESTASAKTVIIPAGG</sequence>
<dbReference type="Proteomes" id="UP001381693">
    <property type="component" value="Unassembled WGS sequence"/>
</dbReference>
<comment type="caution">
    <text evidence="3">The sequence shown here is derived from an EMBL/GenBank/DDBJ whole genome shotgun (WGS) entry which is preliminary data.</text>
</comment>
<gene>
    <name evidence="3" type="ORF">SK128_020240</name>
</gene>
<evidence type="ECO:0000313" key="4">
    <source>
        <dbReference type="Proteomes" id="UP001381693"/>
    </source>
</evidence>
<accession>A0AAN9AFY1</accession>
<feature type="non-terminal residue" evidence="3">
    <location>
        <position position="129"/>
    </location>
</feature>
<dbReference type="AlphaFoldDB" id="A0AAN9AFY1"/>
<organism evidence="3 4">
    <name type="scientific">Halocaridina rubra</name>
    <name type="common">Hawaiian red shrimp</name>
    <dbReference type="NCBI Taxonomy" id="373956"/>
    <lineage>
        <taxon>Eukaryota</taxon>
        <taxon>Metazoa</taxon>
        <taxon>Ecdysozoa</taxon>
        <taxon>Arthropoda</taxon>
        <taxon>Crustacea</taxon>
        <taxon>Multicrustacea</taxon>
        <taxon>Malacostraca</taxon>
        <taxon>Eumalacostraca</taxon>
        <taxon>Eucarida</taxon>
        <taxon>Decapoda</taxon>
        <taxon>Pleocyemata</taxon>
        <taxon>Caridea</taxon>
        <taxon>Atyoidea</taxon>
        <taxon>Atyidae</taxon>
        <taxon>Halocaridina</taxon>
    </lineage>
</organism>
<evidence type="ECO:0000313" key="3">
    <source>
        <dbReference type="EMBL" id="KAK7085357.1"/>
    </source>
</evidence>
<evidence type="ECO:0000256" key="2">
    <source>
        <dbReference type="SAM" id="Phobius"/>
    </source>
</evidence>
<proteinExistence type="predicted"/>
<dbReference type="EMBL" id="JAXCGZ010001120">
    <property type="protein sequence ID" value="KAK7085357.1"/>
    <property type="molecule type" value="Genomic_DNA"/>
</dbReference>
<feature type="compositionally biased region" description="Low complexity" evidence="1">
    <location>
        <begin position="10"/>
        <end position="22"/>
    </location>
</feature>